<dbReference type="Pfam" id="PF01549">
    <property type="entry name" value="ShK"/>
    <property type="match status" value="2"/>
</dbReference>
<proteinExistence type="predicted"/>
<dbReference type="Gene3D" id="1.10.10.1940">
    <property type="match status" value="1"/>
</dbReference>
<name>A0A0N5BJC2_STREA</name>
<evidence type="ECO:0000256" key="3">
    <source>
        <dbReference type="PROSITE-ProRule" id="PRU01005"/>
    </source>
</evidence>
<dbReference type="InterPro" id="IPR003582">
    <property type="entry name" value="ShKT_dom"/>
</dbReference>
<dbReference type="Proteomes" id="UP000046392">
    <property type="component" value="Unplaced"/>
</dbReference>
<organism evidence="6 7">
    <name type="scientific">Strongyloides papillosus</name>
    <name type="common">Intestinal threadworm</name>
    <dbReference type="NCBI Taxonomy" id="174720"/>
    <lineage>
        <taxon>Eukaryota</taxon>
        <taxon>Metazoa</taxon>
        <taxon>Ecdysozoa</taxon>
        <taxon>Nematoda</taxon>
        <taxon>Chromadorea</taxon>
        <taxon>Rhabditida</taxon>
        <taxon>Tylenchina</taxon>
        <taxon>Panagrolaimomorpha</taxon>
        <taxon>Strongyloidoidea</taxon>
        <taxon>Strongyloididae</taxon>
        <taxon>Strongyloides</taxon>
    </lineage>
</organism>
<feature type="chain" id="PRO_5005894376" evidence="4">
    <location>
        <begin position="23"/>
        <end position="246"/>
    </location>
</feature>
<keyword evidence="1 4" id="KW-0732">Signal</keyword>
<feature type="domain" description="ShKT" evidence="5">
    <location>
        <begin position="210"/>
        <end position="246"/>
    </location>
</feature>
<evidence type="ECO:0000256" key="2">
    <source>
        <dbReference type="ARBA" id="ARBA00023157"/>
    </source>
</evidence>
<dbReference type="STRING" id="174720.A0A0N5BJC2"/>
<evidence type="ECO:0000313" key="7">
    <source>
        <dbReference type="WBParaSite" id="SPAL_0000604800.1"/>
    </source>
</evidence>
<dbReference type="WBParaSite" id="SPAL_0000604800.1">
    <property type="protein sequence ID" value="SPAL_0000604800.1"/>
    <property type="gene ID" value="SPAL_0000604800"/>
</dbReference>
<keyword evidence="2" id="KW-1015">Disulfide bond</keyword>
<accession>A0A0N5BJC2</accession>
<dbReference type="Gene3D" id="1.10.10.1870">
    <property type="entry name" value="ShTK domain-like"/>
    <property type="match status" value="1"/>
</dbReference>
<dbReference type="AlphaFoldDB" id="A0A0N5BJC2"/>
<protein>
    <submittedName>
        <fullName evidence="7">ShKT domain-containing protein</fullName>
    </submittedName>
</protein>
<evidence type="ECO:0000256" key="1">
    <source>
        <dbReference type="ARBA" id="ARBA00022729"/>
    </source>
</evidence>
<sequence>MTSIKLIFVLTIFFTKCSIIKAAPGSPCTTKNDCGAGYSCVMLTSGNTFTNLCIQSCSSNTDCNGGTCSANPFGDPNDTTDKMCSTAITPNCITGQNAECVGDQKICSSYDLTCRLSKLNEICSSNVNCITGLTCQSGKCQTVTTTAKALTTTPVTCVDLVASGPNDCQLLASYCKNALYLSLMKEKCPKTCGFCSASVSTTTKAACADLSNSNGSSDCTKNAYLCTNSIYKSLMKTQCPKTCGYC</sequence>
<evidence type="ECO:0000259" key="5">
    <source>
        <dbReference type="PROSITE" id="PS51670"/>
    </source>
</evidence>
<dbReference type="PANTHER" id="PTHR46219">
    <property type="entry name" value="PROTEIN CBG11138"/>
    <property type="match status" value="1"/>
</dbReference>
<evidence type="ECO:0000256" key="4">
    <source>
        <dbReference type="SAM" id="SignalP"/>
    </source>
</evidence>
<dbReference type="FunFam" id="1.10.10.1940:FF:000002">
    <property type="entry name" value="PHAryngeal gland Toxin-related"/>
    <property type="match status" value="2"/>
</dbReference>
<dbReference type="SMART" id="SM00254">
    <property type="entry name" value="ShKT"/>
    <property type="match status" value="2"/>
</dbReference>
<comment type="caution">
    <text evidence="3">Lacks conserved residue(s) required for the propagation of feature annotation.</text>
</comment>
<feature type="domain" description="ShKT" evidence="5">
    <location>
        <begin position="157"/>
        <end position="195"/>
    </location>
</feature>
<feature type="signal peptide" evidence="4">
    <location>
        <begin position="1"/>
        <end position="22"/>
    </location>
</feature>
<keyword evidence="6" id="KW-1185">Reference proteome</keyword>
<dbReference type="PROSITE" id="PS51670">
    <property type="entry name" value="SHKT"/>
    <property type="match status" value="2"/>
</dbReference>
<reference evidence="7" key="1">
    <citation type="submission" date="2017-02" db="UniProtKB">
        <authorList>
            <consortium name="WormBaseParasite"/>
        </authorList>
    </citation>
    <scope>IDENTIFICATION</scope>
</reference>
<evidence type="ECO:0000313" key="6">
    <source>
        <dbReference type="Proteomes" id="UP000046392"/>
    </source>
</evidence>
<dbReference type="PANTHER" id="PTHR46219:SF15">
    <property type="entry name" value="SHKT DOMAIN-CONTAINING PROTEIN"/>
    <property type="match status" value="1"/>
</dbReference>